<dbReference type="InterPro" id="IPR014757">
    <property type="entry name" value="Tscrpt_reg_IclR_C"/>
</dbReference>
<dbReference type="SUPFAM" id="SSF46785">
    <property type="entry name" value="Winged helix' DNA-binding domain"/>
    <property type="match status" value="1"/>
</dbReference>
<dbReference type="PROSITE" id="PS51077">
    <property type="entry name" value="HTH_ICLR"/>
    <property type="match status" value="1"/>
</dbReference>
<reference evidence="6" key="2">
    <citation type="journal article" date="2021" name="PeerJ">
        <title>Extensive microbial diversity within the chicken gut microbiome revealed by metagenomics and culture.</title>
        <authorList>
            <person name="Gilroy R."/>
            <person name="Ravi A."/>
            <person name="Getino M."/>
            <person name="Pursley I."/>
            <person name="Horton D.L."/>
            <person name="Alikhan N.F."/>
            <person name="Baker D."/>
            <person name="Gharbi K."/>
            <person name="Hall N."/>
            <person name="Watson M."/>
            <person name="Adriaenssens E.M."/>
            <person name="Foster-Nyarko E."/>
            <person name="Jarju S."/>
            <person name="Secka A."/>
            <person name="Antonio M."/>
            <person name="Oren A."/>
            <person name="Chaudhuri R.R."/>
            <person name="La Ragione R."/>
            <person name="Hildebrand F."/>
            <person name="Pallen M.J."/>
        </authorList>
    </citation>
    <scope>NUCLEOTIDE SEQUENCE</scope>
    <source>
        <strain evidence="6">ChiHjej9B8-7071</strain>
    </source>
</reference>
<dbReference type="GO" id="GO:0045892">
    <property type="term" value="P:negative regulation of DNA-templated transcription"/>
    <property type="evidence" value="ECO:0007669"/>
    <property type="project" value="TreeGrafter"/>
</dbReference>
<evidence type="ECO:0000259" key="4">
    <source>
        <dbReference type="PROSITE" id="PS51077"/>
    </source>
</evidence>
<sequence>MSEQPMIQSVAKAMHLLELLSQARSPLTLTELHLRTGWPRSTIFGLLSTMREYRVVSQWPDGRYALGLRLFEFGCSVSSVWDISAVAEPYLQRLAARNEGTAVLSVYDGGQVMALAQAESRAGMRVVVEIGMELPLHATSQGKLFLSAMRPAAVQKRLEEKPMALYTPHTIQDMEQLEQELSAIRAQGYAVEDGEYKIGLRSVSAPIYASDGQMRYALSLVGMFRRVSSREFLQATQDAVAAAAQISSALGFRGTQKPLDKNV</sequence>
<dbReference type="SUPFAM" id="SSF55781">
    <property type="entry name" value="GAF domain-like"/>
    <property type="match status" value="1"/>
</dbReference>
<accession>A0A9D1D6I4</accession>
<dbReference type="PROSITE" id="PS51078">
    <property type="entry name" value="ICLR_ED"/>
    <property type="match status" value="1"/>
</dbReference>
<gene>
    <name evidence="6" type="ORF">IAA70_01265</name>
</gene>
<dbReference type="Pfam" id="PF01614">
    <property type="entry name" value="IclR_C"/>
    <property type="match status" value="1"/>
</dbReference>
<dbReference type="InterPro" id="IPR050707">
    <property type="entry name" value="HTH_MetabolicPath_Reg"/>
</dbReference>
<comment type="caution">
    <text evidence="6">The sequence shown here is derived from an EMBL/GenBank/DDBJ whole genome shotgun (WGS) entry which is preliminary data.</text>
</comment>
<dbReference type="GO" id="GO:0003700">
    <property type="term" value="F:DNA-binding transcription factor activity"/>
    <property type="evidence" value="ECO:0007669"/>
    <property type="project" value="TreeGrafter"/>
</dbReference>
<dbReference type="InterPro" id="IPR005471">
    <property type="entry name" value="Tscrpt_reg_IclR_N"/>
</dbReference>
<dbReference type="Gene3D" id="3.30.450.40">
    <property type="match status" value="1"/>
</dbReference>
<keyword evidence="2" id="KW-0238">DNA-binding</keyword>
<dbReference type="PANTHER" id="PTHR30136:SF24">
    <property type="entry name" value="HTH-TYPE TRANSCRIPTIONAL REPRESSOR ALLR"/>
    <property type="match status" value="1"/>
</dbReference>
<dbReference type="Pfam" id="PF09339">
    <property type="entry name" value="HTH_IclR"/>
    <property type="match status" value="1"/>
</dbReference>
<reference evidence="6" key="1">
    <citation type="submission" date="2020-10" db="EMBL/GenBank/DDBJ databases">
        <authorList>
            <person name="Gilroy R."/>
        </authorList>
    </citation>
    <scope>NUCLEOTIDE SEQUENCE</scope>
    <source>
        <strain evidence="6">ChiHjej9B8-7071</strain>
    </source>
</reference>
<dbReference type="EMBL" id="DVGD01000038">
    <property type="protein sequence ID" value="HIR09012.1"/>
    <property type="molecule type" value="Genomic_DNA"/>
</dbReference>
<dbReference type="InterPro" id="IPR036390">
    <property type="entry name" value="WH_DNA-bd_sf"/>
</dbReference>
<name>A0A9D1D6I4_9FIRM</name>
<dbReference type="PANTHER" id="PTHR30136">
    <property type="entry name" value="HELIX-TURN-HELIX TRANSCRIPTIONAL REGULATOR, ICLR FAMILY"/>
    <property type="match status" value="1"/>
</dbReference>
<evidence type="ECO:0000259" key="5">
    <source>
        <dbReference type="PROSITE" id="PS51078"/>
    </source>
</evidence>
<evidence type="ECO:0000256" key="1">
    <source>
        <dbReference type="ARBA" id="ARBA00023015"/>
    </source>
</evidence>
<dbReference type="Proteomes" id="UP000824258">
    <property type="component" value="Unassembled WGS sequence"/>
</dbReference>
<dbReference type="AlphaFoldDB" id="A0A9D1D6I4"/>
<feature type="domain" description="HTH iclR-type" evidence="4">
    <location>
        <begin position="7"/>
        <end position="68"/>
    </location>
</feature>
<evidence type="ECO:0000313" key="6">
    <source>
        <dbReference type="EMBL" id="HIR09012.1"/>
    </source>
</evidence>
<dbReference type="InterPro" id="IPR029016">
    <property type="entry name" value="GAF-like_dom_sf"/>
</dbReference>
<evidence type="ECO:0000256" key="2">
    <source>
        <dbReference type="ARBA" id="ARBA00023125"/>
    </source>
</evidence>
<keyword evidence="1" id="KW-0805">Transcription regulation</keyword>
<evidence type="ECO:0000256" key="3">
    <source>
        <dbReference type="ARBA" id="ARBA00023163"/>
    </source>
</evidence>
<dbReference type="GO" id="GO:0003677">
    <property type="term" value="F:DNA binding"/>
    <property type="evidence" value="ECO:0007669"/>
    <property type="project" value="UniProtKB-KW"/>
</dbReference>
<keyword evidence="3" id="KW-0804">Transcription</keyword>
<proteinExistence type="predicted"/>
<dbReference type="SMART" id="SM00346">
    <property type="entry name" value="HTH_ICLR"/>
    <property type="match status" value="1"/>
</dbReference>
<organism evidence="6 7">
    <name type="scientific">Candidatus Avoscillospira stercoripullorum</name>
    <dbReference type="NCBI Taxonomy" id="2840709"/>
    <lineage>
        <taxon>Bacteria</taxon>
        <taxon>Bacillati</taxon>
        <taxon>Bacillota</taxon>
        <taxon>Clostridia</taxon>
        <taxon>Eubacteriales</taxon>
        <taxon>Oscillospiraceae</taxon>
        <taxon>Oscillospiraceae incertae sedis</taxon>
        <taxon>Candidatus Avoscillospira</taxon>
    </lineage>
</organism>
<feature type="domain" description="IclR-ED" evidence="5">
    <location>
        <begin position="69"/>
        <end position="252"/>
    </location>
</feature>
<protein>
    <submittedName>
        <fullName evidence="6">IclR family transcriptional regulator</fullName>
    </submittedName>
</protein>
<dbReference type="InterPro" id="IPR036388">
    <property type="entry name" value="WH-like_DNA-bd_sf"/>
</dbReference>
<dbReference type="Gene3D" id="1.10.10.10">
    <property type="entry name" value="Winged helix-like DNA-binding domain superfamily/Winged helix DNA-binding domain"/>
    <property type="match status" value="1"/>
</dbReference>
<evidence type="ECO:0000313" key="7">
    <source>
        <dbReference type="Proteomes" id="UP000824258"/>
    </source>
</evidence>